<dbReference type="Proteomes" id="UP000054097">
    <property type="component" value="Unassembled WGS sequence"/>
</dbReference>
<proteinExistence type="predicted"/>
<dbReference type="HOGENOM" id="CLU_2159980_0_0_1"/>
<reference evidence="3" key="2">
    <citation type="submission" date="2015-01" db="EMBL/GenBank/DDBJ databases">
        <title>Evolutionary Origins and Diversification of the Mycorrhizal Mutualists.</title>
        <authorList>
            <consortium name="DOE Joint Genome Institute"/>
            <consortium name="Mycorrhizal Genomics Consortium"/>
            <person name="Kohler A."/>
            <person name="Kuo A."/>
            <person name="Nagy L.G."/>
            <person name="Floudas D."/>
            <person name="Copeland A."/>
            <person name="Barry K.W."/>
            <person name="Cichocki N."/>
            <person name="Veneault-Fourrey C."/>
            <person name="LaButti K."/>
            <person name="Lindquist E.A."/>
            <person name="Lipzen A."/>
            <person name="Lundell T."/>
            <person name="Morin E."/>
            <person name="Murat C."/>
            <person name="Riley R."/>
            <person name="Ohm R."/>
            <person name="Sun H."/>
            <person name="Tunlid A."/>
            <person name="Henrissat B."/>
            <person name="Grigoriev I.V."/>
            <person name="Hibbett D.S."/>
            <person name="Martin F."/>
        </authorList>
    </citation>
    <scope>NUCLEOTIDE SEQUENCE [LARGE SCALE GENOMIC DNA]</scope>
    <source>
        <strain evidence="3">MAFF 305830</strain>
    </source>
</reference>
<protein>
    <submittedName>
        <fullName evidence="2">Uncharacterized protein</fullName>
    </submittedName>
</protein>
<feature type="compositionally biased region" description="Basic residues" evidence="1">
    <location>
        <begin position="31"/>
        <end position="42"/>
    </location>
</feature>
<name>A0A0C2WX90_SERVB</name>
<dbReference type="EMBL" id="KN824283">
    <property type="protein sequence ID" value="KIM30733.1"/>
    <property type="molecule type" value="Genomic_DNA"/>
</dbReference>
<dbReference type="AlphaFoldDB" id="A0A0C2WX90"/>
<feature type="region of interest" description="Disordered" evidence="1">
    <location>
        <begin position="22"/>
        <end position="56"/>
    </location>
</feature>
<accession>A0A0C2WX90</accession>
<evidence type="ECO:0000256" key="1">
    <source>
        <dbReference type="SAM" id="MobiDB-lite"/>
    </source>
</evidence>
<keyword evidence="3" id="KW-1185">Reference proteome</keyword>
<evidence type="ECO:0000313" key="2">
    <source>
        <dbReference type="EMBL" id="KIM30733.1"/>
    </source>
</evidence>
<evidence type="ECO:0000313" key="3">
    <source>
        <dbReference type="Proteomes" id="UP000054097"/>
    </source>
</evidence>
<reference evidence="2 3" key="1">
    <citation type="submission" date="2014-04" db="EMBL/GenBank/DDBJ databases">
        <authorList>
            <consortium name="DOE Joint Genome Institute"/>
            <person name="Kuo A."/>
            <person name="Zuccaro A."/>
            <person name="Kohler A."/>
            <person name="Nagy L.G."/>
            <person name="Floudas D."/>
            <person name="Copeland A."/>
            <person name="Barry K.W."/>
            <person name="Cichocki N."/>
            <person name="Veneault-Fourrey C."/>
            <person name="LaButti K."/>
            <person name="Lindquist E.A."/>
            <person name="Lipzen A."/>
            <person name="Lundell T."/>
            <person name="Morin E."/>
            <person name="Murat C."/>
            <person name="Sun H."/>
            <person name="Tunlid A."/>
            <person name="Henrissat B."/>
            <person name="Grigoriev I.V."/>
            <person name="Hibbett D.S."/>
            <person name="Martin F."/>
            <person name="Nordberg H.P."/>
            <person name="Cantor M.N."/>
            <person name="Hua S.X."/>
        </authorList>
    </citation>
    <scope>NUCLEOTIDE SEQUENCE [LARGE SCALE GENOMIC DNA]</scope>
    <source>
        <strain evidence="2 3">MAFF 305830</strain>
    </source>
</reference>
<gene>
    <name evidence="2" type="ORF">M408DRAFT_327732</name>
</gene>
<organism evidence="2 3">
    <name type="scientific">Serendipita vermifera MAFF 305830</name>
    <dbReference type="NCBI Taxonomy" id="933852"/>
    <lineage>
        <taxon>Eukaryota</taxon>
        <taxon>Fungi</taxon>
        <taxon>Dikarya</taxon>
        <taxon>Basidiomycota</taxon>
        <taxon>Agaricomycotina</taxon>
        <taxon>Agaricomycetes</taxon>
        <taxon>Sebacinales</taxon>
        <taxon>Serendipitaceae</taxon>
        <taxon>Serendipita</taxon>
    </lineage>
</organism>
<sequence length="111" mass="12740">MSATSQSSRVLEAFRDKEMDIPPELFDHTARHPRAAFKKRQRPPPPTFATAEQERTPQCPRLRVALSLTIHHRKQKTRVGVRLAGFRHDGAPGGWLVAWYTEKWEPVISSQ</sequence>